<dbReference type="Gene3D" id="1.10.238.160">
    <property type="match status" value="1"/>
</dbReference>
<name>A0A8I2B185_PLESH</name>
<sequence>MNRMQVLRMNDVIGKLGMSRSTIYERINPASKRYDATFPKPFKLGLSAIGWLEQDIDAWLKAKADNCG</sequence>
<dbReference type="RefSeq" id="WP_152105634.1">
    <property type="nucleotide sequence ID" value="NZ_JAFNAA010000001.1"/>
</dbReference>
<evidence type="ECO:0000313" key="2">
    <source>
        <dbReference type="Proteomes" id="UP000664658"/>
    </source>
</evidence>
<comment type="caution">
    <text evidence="1">The sequence shown here is derived from an EMBL/GenBank/DDBJ whole genome shotgun (WGS) entry which is preliminary data.</text>
</comment>
<evidence type="ECO:0000313" key="1">
    <source>
        <dbReference type="EMBL" id="MBO1106721.1"/>
    </source>
</evidence>
<dbReference type="InterPro" id="IPR052931">
    <property type="entry name" value="Prophage_regulatory_activator"/>
</dbReference>
<dbReference type="Proteomes" id="UP000664658">
    <property type="component" value="Unassembled WGS sequence"/>
</dbReference>
<dbReference type="PANTHER" id="PTHR36154">
    <property type="entry name" value="DNA-BINDING TRANSCRIPTIONAL ACTIVATOR ALPA"/>
    <property type="match status" value="1"/>
</dbReference>
<accession>A0A8I2B185</accession>
<proteinExistence type="predicted"/>
<reference evidence="1" key="1">
    <citation type="submission" date="2021-03" db="EMBL/GenBank/DDBJ databases">
        <title>Plesiomonas shigelloides zfcc0051, isolated from zebrafish feces.</title>
        <authorList>
            <person name="Vanderhoek Z."/>
            <person name="Gaulke C."/>
        </authorList>
    </citation>
    <scope>NUCLEOTIDE SEQUENCE</scope>
    <source>
        <strain evidence="1">Zfcc0051</strain>
    </source>
</reference>
<dbReference type="AlphaFoldDB" id="A0A8I2B185"/>
<dbReference type="PANTHER" id="PTHR36154:SF1">
    <property type="entry name" value="DNA-BINDING TRANSCRIPTIONAL ACTIVATOR ALPA"/>
    <property type="match status" value="1"/>
</dbReference>
<dbReference type="InterPro" id="IPR010260">
    <property type="entry name" value="AlpA"/>
</dbReference>
<organism evidence="1 2">
    <name type="scientific">Plesiomonas shigelloides</name>
    <name type="common">Aeromonas shigelloides</name>
    <dbReference type="NCBI Taxonomy" id="703"/>
    <lineage>
        <taxon>Bacteria</taxon>
        <taxon>Pseudomonadati</taxon>
        <taxon>Pseudomonadota</taxon>
        <taxon>Gammaproteobacteria</taxon>
        <taxon>Enterobacterales</taxon>
        <taxon>Enterobacteriaceae</taxon>
        <taxon>Plesiomonas</taxon>
    </lineage>
</organism>
<dbReference type="Pfam" id="PF05930">
    <property type="entry name" value="Phage_AlpA"/>
    <property type="match status" value="1"/>
</dbReference>
<gene>
    <name evidence="1" type="ORF">J2R62_00540</name>
</gene>
<dbReference type="EMBL" id="JAFNAA010000001">
    <property type="protein sequence ID" value="MBO1106721.1"/>
    <property type="molecule type" value="Genomic_DNA"/>
</dbReference>
<protein>
    <submittedName>
        <fullName evidence="1">AlpA family transcriptional regulator</fullName>
    </submittedName>
</protein>